<organism evidence="2 3">
    <name type="scientific">Pegethrix bostrychoides GSE-TBD4-15B</name>
    <dbReference type="NCBI Taxonomy" id="2839662"/>
    <lineage>
        <taxon>Bacteria</taxon>
        <taxon>Bacillati</taxon>
        <taxon>Cyanobacteriota</taxon>
        <taxon>Cyanophyceae</taxon>
        <taxon>Oculatellales</taxon>
        <taxon>Oculatellaceae</taxon>
        <taxon>Pegethrix</taxon>
    </lineage>
</organism>
<evidence type="ECO:0000259" key="1">
    <source>
        <dbReference type="Pfam" id="PF05685"/>
    </source>
</evidence>
<keyword evidence="2" id="KW-0255">Endonuclease</keyword>
<dbReference type="Pfam" id="PF05685">
    <property type="entry name" value="Uma2"/>
    <property type="match status" value="1"/>
</dbReference>
<comment type="caution">
    <text evidence="2">The sequence shown here is derived from an EMBL/GenBank/DDBJ whole genome shotgun (WGS) entry which is preliminary data.</text>
</comment>
<name>A0A951PAD1_9CYAN</name>
<reference evidence="2" key="1">
    <citation type="submission" date="2021-05" db="EMBL/GenBank/DDBJ databases">
        <authorList>
            <person name="Pietrasiak N."/>
            <person name="Ward R."/>
            <person name="Stajich J.E."/>
            <person name="Kurbessoian T."/>
        </authorList>
    </citation>
    <scope>NUCLEOTIDE SEQUENCE</scope>
    <source>
        <strain evidence="2">GSE-TBD4-15B</strain>
    </source>
</reference>
<dbReference type="InterPro" id="IPR008538">
    <property type="entry name" value="Uma2"/>
</dbReference>
<sequence length="153" mass="18282">MVPQWVLEIVSKKSGGEYGEKFEIYAKMGVLYYAIYNLEYGRRDKHEVFELYRLENGRYMRQVGEPVWMPELGLGIGRVVGWHEGIEREWLYWYDEQGNQYPAPRDAMVQERALRQAIERQWRAEQQARLEAEQQLQQLLAQLRQRGIDLDSL</sequence>
<keyword evidence="2" id="KW-0378">Hydrolase</keyword>
<dbReference type="Proteomes" id="UP000707356">
    <property type="component" value="Unassembled WGS sequence"/>
</dbReference>
<dbReference type="InterPro" id="IPR012296">
    <property type="entry name" value="Nuclease_put_TT1808"/>
</dbReference>
<dbReference type="PANTHER" id="PTHR33352:SF3">
    <property type="entry name" value="SLR1612 PROTEIN"/>
    <property type="match status" value="1"/>
</dbReference>
<gene>
    <name evidence="2" type="ORF">KME07_09920</name>
</gene>
<reference evidence="2" key="2">
    <citation type="journal article" date="2022" name="Microbiol. Resour. Announc.">
        <title>Metagenome Sequencing to Explore Phylogenomics of Terrestrial Cyanobacteria.</title>
        <authorList>
            <person name="Ward R.D."/>
            <person name="Stajich J.E."/>
            <person name="Johansen J.R."/>
            <person name="Huntemann M."/>
            <person name="Clum A."/>
            <person name="Foster B."/>
            <person name="Foster B."/>
            <person name="Roux S."/>
            <person name="Palaniappan K."/>
            <person name="Varghese N."/>
            <person name="Mukherjee S."/>
            <person name="Reddy T.B.K."/>
            <person name="Daum C."/>
            <person name="Copeland A."/>
            <person name="Chen I.A."/>
            <person name="Ivanova N.N."/>
            <person name="Kyrpides N.C."/>
            <person name="Shapiro N."/>
            <person name="Eloe-Fadrosh E.A."/>
            <person name="Pietrasiak N."/>
        </authorList>
    </citation>
    <scope>NUCLEOTIDE SEQUENCE</scope>
    <source>
        <strain evidence="2">GSE-TBD4-15B</strain>
    </source>
</reference>
<keyword evidence="2" id="KW-0540">Nuclease</keyword>
<feature type="domain" description="Putative restriction endonuclease" evidence="1">
    <location>
        <begin position="2"/>
        <end position="71"/>
    </location>
</feature>
<dbReference type="Gene3D" id="3.90.1570.10">
    <property type="entry name" value="tt1808, chain A"/>
    <property type="match status" value="1"/>
</dbReference>
<dbReference type="PANTHER" id="PTHR33352">
    <property type="entry name" value="SLR1095 PROTEIN"/>
    <property type="match status" value="1"/>
</dbReference>
<proteinExistence type="predicted"/>
<dbReference type="SUPFAM" id="SSF52980">
    <property type="entry name" value="Restriction endonuclease-like"/>
    <property type="match status" value="1"/>
</dbReference>
<evidence type="ECO:0000313" key="2">
    <source>
        <dbReference type="EMBL" id="MBW4465739.1"/>
    </source>
</evidence>
<dbReference type="AlphaFoldDB" id="A0A951PAD1"/>
<evidence type="ECO:0000313" key="3">
    <source>
        <dbReference type="Proteomes" id="UP000707356"/>
    </source>
</evidence>
<dbReference type="InterPro" id="IPR011335">
    <property type="entry name" value="Restrct_endonuc-II-like"/>
</dbReference>
<dbReference type="GO" id="GO:0004519">
    <property type="term" value="F:endonuclease activity"/>
    <property type="evidence" value="ECO:0007669"/>
    <property type="project" value="UniProtKB-KW"/>
</dbReference>
<protein>
    <submittedName>
        <fullName evidence="2">Uma2 family endonuclease</fullName>
    </submittedName>
</protein>
<dbReference type="EMBL" id="JAHHHV010000063">
    <property type="protein sequence ID" value="MBW4465739.1"/>
    <property type="molecule type" value="Genomic_DNA"/>
</dbReference>
<accession>A0A951PAD1</accession>